<dbReference type="PROSITE" id="PS00108">
    <property type="entry name" value="PROTEIN_KINASE_ST"/>
    <property type="match status" value="1"/>
</dbReference>
<dbReference type="PROSITE" id="PS00107">
    <property type="entry name" value="PROTEIN_KINASE_ATP"/>
    <property type="match status" value="1"/>
</dbReference>
<proteinExistence type="inferred from homology"/>
<feature type="domain" description="Protein kinase" evidence="8">
    <location>
        <begin position="22"/>
        <end position="232"/>
    </location>
</feature>
<evidence type="ECO:0000256" key="7">
    <source>
        <dbReference type="RuleBase" id="RU000304"/>
    </source>
</evidence>
<dbReference type="GO" id="GO:0005524">
    <property type="term" value="F:ATP binding"/>
    <property type="evidence" value="ECO:0007669"/>
    <property type="project" value="UniProtKB-UniRule"/>
</dbReference>
<keyword evidence="10" id="KW-1185">Reference proteome</keyword>
<dbReference type="GO" id="GO:0005737">
    <property type="term" value="C:cytoplasm"/>
    <property type="evidence" value="ECO:0007669"/>
    <property type="project" value="TreeGrafter"/>
</dbReference>
<evidence type="ECO:0000313" key="10">
    <source>
        <dbReference type="Proteomes" id="UP000261480"/>
    </source>
</evidence>
<dbReference type="Proteomes" id="UP000261480">
    <property type="component" value="Unplaced"/>
</dbReference>
<protein>
    <recommendedName>
        <fullName evidence="8">Protein kinase domain-containing protein</fullName>
    </recommendedName>
</protein>
<evidence type="ECO:0000256" key="6">
    <source>
        <dbReference type="PROSITE-ProRule" id="PRU10141"/>
    </source>
</evidence>
<dbReference type="InterPro" id="IPR000719">
    <property type="entry name" value="Prot_kinase_dom"/>
</dbReference>
<dbReference type="SMART" id="SM00220">
    <property type="entry name" value="S_TKc"/>
    <property type="match status" value="1"/>
</dbReference>
<dbReference type="Gene3D" id="1.10.510.10">
    <property type="entry name" value="Transferase(Phosphotransferase) domain 1"/>
    <property type="match status" value="1"/>
</dbReference>
<dbReference type="InterPro" id="IPR017441">
    <property type="entry name" value="Protein_kinase_ATP_BS"/>
</dbReference>
<dbReference type="Ensembl" id="ENSPMET00000001289.1">
    <property type="protein sequence ID" value="ENSPMEP00000009143.1"/>
    <property type="gene ID" value="ENSPMEG00000010986.1"/>
</dbReference>
<accession>A0A3B3X2A1</accession>
<evidence type="ECO:0000313" key="9">
    <source>
        <dbReference type="Ensembl" id="ENSPMEP00000009143.1"/>
    </source>
</evidence>
<feature type="binding site" evidence="6">
    <location>
        <position position="51"/>
    </location>
    <ligand>
        <name>ATP</name>
        <dbReference type="ChEBI" id="CHEBI:30616"/>
    </ligand>
</feature>
<dbReference type="GO" id="GO:0004694">
    <property type="term" value="F:eukaryotic translation initiation factor 2alpha kinase activity"/>
    <property type="evidence" value="ECO:0007669"/>
    <property type="project" value="TreeGrafter"/>
</dbReference>
<dbReference type="PANTHER" id="PTHR11042:SF166">
    <property type="entry name" value="EUKARYOTIC TRANSLATION INITIATION FACTOR 2-ALPHA KINASE 3"/>
    <property type="match status" value="1"/>
</dbReference>
<evidence type="ECO:0000259" key="8">
    <source>
        <dbReference type="PROSITE" id="PS50011"/>
    </source>
</evidence>
<dbReference type="InterPro" id="IPR011009">
    <property type="entry name" value="Kinase-like_dom_sf"/>
</dbReference>
<keyword evidence="2 6" id="KW-0547">Nucleotide-binding</keyword>
<evidence type="ECO:0000256" key="2">
    <source>
        <dbReference type="ARBA" id="ARBA00022741"/>
    </source>
</evidence>
<comment type="similarity">
    <text evidence="5">Belongs to the protein kinase superfamily. Ser/Thr protein kinase family. GCN2 subfamily.</text>
</comment>
<evidence type="ECO:0000256" key="1">
    <source>
        <dbReference type="ARBA" id="ARBA00022679"/>
    </source>
</evidence>
<reference evidence="9" key="2">
    <citation type="submission" date="2025-09" db="UniProtKB">
        <authorList>
            <consortium name="Ensembl"/>
        </authorList>
    </citation>
    <scope>IDENTIFICATION</scope>
</reference>
<dbReference type="PANTHER" id="PTHR11042">
    <property type="entry name" value="EUKARYOTIC TRANSLATION INITIATION FACTOR 2-ALPHA KINASE EIF2-ALPHA KINASE -RELATED"/>
    <property type="match status" value="1"/>
</dbReference>
<keyword evidence="3" id="KW-0418">Kinase</keyword>
<keyword evidence="7" id="KW-0723">Serine/threonine-protein kinase</keyword>
<organism evidence="9 10">
    <name type="scientific">Poecilia mexicana</name>
    <dbReference type="NCBI Taxonomy" id="48701"/>
    <lineage>
        <taxon>Eukaryota</taxon>
        <taxon>Metazoa</taxon>
        <taxon>Chordata</taxon>
        <taxon>Craniata</taxon>
        <taxon>Vertebrata</taxon>
        <taxon>Euteleostomi</taxon>
        <taxon>Actinopterygii</taxon>
        <taxon>Neopterygii</taxon>
        <taxon>Teleostei</taxon>
        <taxon>Neoteleostei</taxon>
        <taxon>Acanthomorphata</taxon>
        <taxon>Ovalentaria</taxon>
        <taxon>Atherinomorphae</taxon>
        <taxon>Cyprinodontiformes</taxon>
        <taxon>Poeciliidae</taxon>
        <taxon>Poeciliinae</taxon>
        <taxon>Poecilia</taxon>
    </lineage>
</organism>
<evidence type="ECO:0000256" key="4">
    <source>
        <dbReference type="ARBA" id="ARBA00022840"/>
    </source>
</evidence>
<dbReference type="Gene3D" id="3.30.200.20">
    <property type="entry name" value="Phosphorylase Kinase, domain 1"/>
    <property type="match status" value="1"/>
</dbReference>
<sequence length="232" mass="26518">MSRKTGSGGNEPSPTSQFTSEFEILKYLGGGGFGCVFMVKEKLLDLDYAVKIVPGTEKALREVTALSKLQHENIVRYYNCWTEDSKVFTYYLFIKMELCSFGTLREWINEKNKEDLPHNQRGADSLPIALQTVGGVEYIHSNNFIHRDLKPSNIMLNENGKVKIGDFGLVTIDRTEILIERTEERGTKTYMAPEQASKIYDRKVDMFSLGLIFFELLWKISTGHERAKVRLS</sequence>
<evidence type="ECO:0000256" key="3">
    <source>
        <dbReference type="ARBA" id="ARBA00022777"/>
    </source>
</evidence>
<evidence type="ECO:0000256" key="5">
    <source>
        <dbReference type="ARBA" id="ARBA00037982"/>
    </source>
</evidence>
<reference evidence="9" key="1">
    <citation type="submission" date="2025-08" db="UniProtKB">
        <authorList>
            <consortium name="Ensembl"/>
        </authorList>
    </citation>
    <scope>IDENTIFICATION</scope>
</reference>
<dbReference type="STRING" id="48701.ENSPMEP00000009143"/>
<dbReference type="GO" id="GO:0005634">
    <property type="term" value="C:nucleus"/>
    <property type="evidence" value="ECO:0007669"/>
    <property type="project" value="TreeGrafter"/>
</dbReference>
<dbReference type="InterPro" id="IPR008271">
    <property type="entry name" value="Ser/Thr_kinase_AS"/>
</dbReference>
<dbReference type="SUPFAM" id="SSF56112">
    <property type="entry name" value="Protein kinase-like (PK-like)"/>
    <property type="match status" value="1"/>
</dbReference>
<keyword evidence="4 6" id="KW-0067">ATP-binding</keyword>
<dbReference type="InterPro" id="IPR050339">
    <property type="entry name" value="CC_SR_Kinase"/>
</dbReference>
<name>A0A3B3X2A1_9TELE</name>
<dbReference type="PROSITE" id="PS50011">
    <property type="entry name" value="PROTEIN_KINASE_DOM"/>
    <property type="match status" value="1"/>
</dbReference>
<dbReference type="AlphaFoldDB" id="A0A3B3X2A1"/>
<dbReference type="Pfam" id="PF00069">
    <property type="entry name" value="Pkinase"/>
    <property type="match status" value="1"/>
</dbReference>
<keyword evidence="1" id="KW-0808">Transferase</keyword>